<dbReference type="CDD" id="cd06225">
    <property type="entry name" value="HAMP"/>
    <property type="match status" value="1"/>
</dbReference>
<dbReference type="GO" id="GO:0007165">
    <property type="term" value="P:signal transduction"/>
    <property type="evidence" value="ECO:0007669"/>
    <property type="project" value="UniProtKB-KW"/>
</dbReference>
<evidence type="ECO:0000259" key="8">
    <source>
        <dbReference type="PROSITE" id="PS50885"/>
    </source>
</evidence>
<dbReference type="FunFam" id="1.10.287.950:FF:000001">
    <property type="entry name" value="Methyl-accepting chemotaxis sensory transducer"/>
    <property type="match status" value="1"/>
</dbReference>
<protein>
    <submittedName>
        <fullName evidence="9">Methyl-accepting chemotaxis protein</fullName>
    </submittedName>
</protein>
<evidence type="ECO:0000256" key="3">
    <source>
        <dbReference type="ARBA" id="ARBA00029447"/>
    </source>
</evidence>
<keyword evidence="12" id="KW-1185">Reference proteome</keyword>
<evidence type="ECO:0000256" key="4">
    <source>
        <dbReference type="PROSITE-ProRule" id="PRU00284"/>
    </source>
</evidence>
<dbReference type="RefSeq" id="WP_027674031.1">
    <property type="nucleotide sequence ID" value="NZ_CP039692.1"/>
</dbReference>
<dbReference type="InterPro" id="IPR003660">
    <property type="entry name" value="HAMP_dom"/>
</dbReference>
<evidence type="ECO:0000256" key="2">
    <source>
        <dbReference type="ARBA" id="ARBA00022500"/>
    </source>
</evidence>
<organism evidence="9 11">
    <name type="scientific">Agrobacterium larrymoorei</name>
    <dbReference type="NCBI Taxonomy" id="160699"/>
    <lineage>
        <taxon>Bacteria</taxon>
        <taxon>Pseudomonadati</taxon>
        <taxon>Pseudomonadota</taxon>
        <taxon>Alphaproteobacteria</taxon>
        <taxon>Hyphomicrobiales</taxon>
        <taxon>Rhizobiaceae</taxon>
        <taxon>Rhizobium/Agrobacterium group</taxon>
        <taxon>Agrobacterium</taxon>
    </lineage>
</organism>
<dbReference type="Proteomes" id="UP000298545">
    <property type="component" value="Chromosome linear"/>
</dbReference>
<dbReference type="EMBL" id="CP039692">
    <property type="protein sequence ID" value="QCI99913.1"/>
    <property type="molecule type" value="Genomic_DNA"/>
</dbReference>
<reference evidence="9 11" key="1">
    <citation type="submission" date="2019-04" db="EMBL/GenBank/DDBJ databases">
        <title>Complete genome sequence of Agrobacterium larrymoorei CFBP5473.</title>
        <authorList>
            <person name="Haryono M."/>
            <person name="Chou L."/>
            <person name="Lin Y.-C."/>
            <person name="Lai E.-M."/>
            <person name="Kuo C.-H."/>
        </authorList>
    </citation>
    <scope>NUCLEOTIDE SEQUENCE [LARGE SCALE GENOMIC DNA]</scope>
    <source>
        <strain evidence="9 11">CFBP5473</strain>
    </source>
</reference>
<dbReference type="PANTHER" id="PTHR43531:SF11">
    <property type="entry name" value="METHYL-ACCEPTING CHEMOTAXIS PROTEIN 3"/>
    <property type="match status" value="1"/>
</dbReference>
<dbReference type="SMART" id="SM00283">
    <property type="entry name" value="MA"/>
    <property type="match status" value="1"/>
</dbReference>
<dbReference type="SMART" id="SM00304">
    <property type="entry name" value="HAMP"/>
    <property type="match status" value="2"/>
</dbReference>
<proteinExistence type="inferred from homology"/>
<keyword evidence="4" id="KW-0807">Transducer</keyword>
<dbReference type="KEGG" id="alf:CFBP5473_18315"/>
<dbReference type="Gene3D" id="6.10.340.10">
    <property type="match status" value="1"/>
</dbReference>
<feature type="transmembrane region" description="Helical" evidence="6">
    <location>
        <begin position="423"/>
        <end position="444"/>
    </location>
</feature>
<feature type="region of interest" description="Disordered" evidence="5">
    <location>
        <begin position="493"/>
        <end position="514"/>
    </location>
</feature>
<dbReference type="InterPro" id="IPR004089">
    <property type="entry name" value="MCPsignal_dom"/>
</dbReference>
<evidence type="ECO:0000313" key="11">
    <source>
        <dbReference type="Proteomes" id="UP000298545"/>
    </source>
</evidence>
<dbReference type="Pfam" id="PF00672">
    <property type="entry name" value="HAMP"/>
    <property type="match status" value="1"/>
</dbReference>
<dbReference type="Pfam" id="PF00015">
    <property type="entry name" value="MCPsignal"/>
    <property type="match status" value="1"/>
</dbReference>
<keyword evidence="6" id="KW-1133">Transmembrane helix</keyword>
<evidence type="ECO:0000313" key="10">
    <source>
        <dbReference type="EMBL" id="QYA09648.1"/>
    </source>
</evidence>
<keyword evidence="2" id="KW-0145">Chemotaxis</keyword>
<evidence type="ECO:0000256" key="6">
    <source>
        <dbReference type="SAM" id="Phobius"/>
    </source>
</evidence>
<accession>A0A4D7DRJ4</accession>
<dbReference type="GO" id="GO:0016020">
    <property type="term" value="C:membrane"/>
    <property type="evidence" value="ECO:0007669"/>
    <property type="project" value="UniProtKB-SubCell"/>
</dbReference>
<dbReference type="SUPFAM" id="SSF58104">
    <property type="entry name" value="Methyl-accepting chemotaxis protein (MCP) signaling domain"/>
    <property type="match status" value="1"/>
</dbReference>
<dbReference type="AlphaFoldDB" id="A0A4D7DRJ4"/>
<dbReference type="PROSITE" id="PS50885">
    <property type="entry name" value="HAMP"/>
    <property type="match status" value="2"/>
</dbReference>
<dbReference type="InterPro" id="IPR051310">
    <property type="entry name" value="MCP_chemotaxis"/>
</dbReference>
<evidence type="ECO:0000313" key="9">
    <source>
        <dbReference type="EMBL" id="QCI99913.1"/>
    </source>
</evidence>
<feature type="transmembrane region" description="Helical" evidence="6">
    <location>
        <begin position="16"/>
        <end position="36"/>
    </location>
</feature>
<sequence>MFIDTLLARFKIQTKVVVFIAPFIASILAVGLSGLYTSKLLQGRMDVSNTVLQSLTGFKEVYGSMTSFLHDTKEETRVTLHKQIDDQITFLRMTGDGNAPEIKDAVERTSVIGSQVDELWSAYEKEQALRTSMSADMQTISRELAGLLANATNVRNTLQTDETKAKGMLREADKLVRGATLIAAVVTDFNKSTVPEEKIGVVKNAIGDLEKTAKDLASIATVDQKMVIDQIVENVAQIRQQLNIGVVNDATVGAIDQAVNIMRPATIRLQGFATVKSRQATEVFGKLDGQIEPATNFLATARQIADDAKNLELGMASYVATPTKATLDQFRDMVFRLTVSAGSVMSDKTMSESAQKTASSIDALSTKLEKSAIDLLAMFQQRQATFGKATEEIGHVWNDLTKFSEAQRIAADAERGKADGISLSAMLIGVLVAIFAGIGLVMTFKGPILNIVNAMKRLATGDVNVPLNGKDRYDEIGDMARALEVFKENAEQRNRLEAQTEEQRAAAEAERQMNDAERKELDRQIQFAVSALAGGLERLSAGDISTTIDTPFSGQLEQLRVDFNQSMLRLRQTIGGIQDNVGAIRGNVQQMSASALDLSRRTERQAASLEETAAAVDEVNSNMRNAVDRAREANSIVDNTRRNTEESLTIVRNAVTAMERIESASQTIGNIIEVIDSISFQTNLLALNAGVEAARAGEAGKGFAVVAHEVRELAQRSANAAKEIRELIAVSTREVSAGSSLVSQTGDALAQIGVQISHVSEHVHQITQATQDQAVALQQINNSVGEVDLLTQQNAAMVEETSAATQQLNTETDQLLQLLEQFRLATGGGRADTRYAA</sequence>
<dbReference type="CDD" id="cd11386">
    <property type="entry name" value="MCP_signal"/>
    <property type="match status" value="1"/>
</dbReference>
<feature type="domain" description="HAMP" evidence="8">
    <location>
        <begin position="442"/>
        <end position="495"/>
    </location>
</feature>
<name>A0A4D7DRJ4_9HYPH</name>
<evidence type="ECO:0000256" key="5">
    <source>
        <dbReference type="SAM" id="MobiDB-lite"/>
    </source>
</evidence>
<feature type="domain" description="Methyl-accepting transducer" evidence="7">
    <location>
        <begin position="580"/>
        <end position="809"/>
    </location>
</feature>
<evidence type="ECO:0000313" key="12">
    <source>
        <dbReference type="Proteomes" id="UP000826513"/>
    </source>
</evidence>
<reference evidence="10 12" key="2">
    <citation type="submission" date="2021-03" db="EMBL/GenBank/DDBJ databases">
        <title>Rapid diversification of plasmids in a genus of pathogenic and nitrogen fixing bacteria.</title>
        <authorList>
            <person name="Weisberg A.J."/>
            <person name="Miller M."/>
            <person name="Ream W."/>
            <person name="Grunwald N.J."/>
            <person name="Chang J.H."/>
        </authorList>
    </citation>
    <scope>NUCLEOTIDE SEQUENCE [LARGE SCALE GENOMIC DNA]</scope>
    <source>
        <strain evidence="10 12">AF3.44</strain>
    </source>
</reference>
<dbReference type="Gene3D" id="1.10.287.950">
    <property type="entry name" value="Methyl-accepting chemotaxis protein"/>
    <property type="match status" value="1"/>
</dbReference>
<comment type="similarity">
    <text evidence="3">Belongs to the methyl-accepting chemotaxis (MCP) protein family.</text>
</comment>
<dbReference type="GO" id="GO:0006935">
    <property type="term" value="P:chemotaxis"/>
    <property type="evidence" value="ECO:0007669"/>
    <property type="project" value="UniProtKB-KW"/>
</dbReference>
<gene>
    <name evidence="9" type="ORF">CFBP5473_18315</name>
    <name evidence="10" type="ORF">J5285_20025</name>
</gene>
<dbReference type="OrthoDB" id="3378718at2"/>
<keyword evidence="6" id="KW-0812">Transmembrane</keyword>
<dbReference type="PANTHER" id="PTHR43531">
    <property type="entry name" value="PROTEIN ICFG"/>
    <property type="match status" value="1"/>
</dbReference>
<comment type="subcellular location">
    <subcellularLocation>
        <location evidence="1">Membrane</location>
    </subcellularLocation>
</comment>
<feature type="domain" description="HAMP" evidence="8">
    <location>
        <begin position="523"/>
        <end position="575"/>
    </location>
</feature>
<dbReference type="EMBL" id="CP072168">
    <property type="protein sequence ID" value="QYA09648.1"/>
    <property type="molecule type" value="Genomic_DNA"/>
</dbReference>
<evidence type="ECO:0000259" key="7">
    <source>
        <dbReference type="PROSITE" id="PS50111"/>
    </source>
</evidence>
<dbReference type="PROSITE" id="PS50111">
    <property type="entry name" value="CHEMOTAXIS_TRANSDUC_2"/>
    <property type="match status" value="1"/>
</dbReference>
<dbReference type="SUPFAM" id="SSF158472">
    <property type="entry name" value="HAMP domain-like"/>
    <property type="match status" value="1"/>
</dbReference>
<dbReference type="Proteomes" id="UP000826513">
    <property type="component" value="Chromosome 2"/>
</dbReference>
<dbReference type="STRING" id="1367849.GCA_000518585_01163"/>
<keyword evidence="6" id="KW-0472">Membrane</keyword>
<evidence type="ECO:0000256" key="1">
    <source>
        <dbReference type="ARBA" id="ARBA00004370"/>
    </source>
</evidence>